<organism evidence="2 3">
    <name type="scientific">Johnsonella ignava ATCC 51276</name>
    <dbReference type="NCBI Taxonomy" id="679200"/>
    <lineage>
        <taxon>Bacteria</taxon>
        <taxon>Bacillati</taxon>
        <taxon>Bacillota</taxon>
        <taxon>Clostridia</taxon>
        <taxon>Lachnospirales</taxon>
        <taxon>Lachnospiraceae</taxon>
        <taxon>Johnsonella</taxon>
    </lineage>
</organism>
<dbReference type="HOGENOM" id="CLU_078478_0_0_9"/>
<comment type="caution">
    <text evidence="2">The sequence shown here is derived from an EMBL/GenBank/DDBJ whole genome shotgun (WGS) entry which is preliminary data.</text>
</comment>
<dbReference type="AlphaFoldDB" id="G5GK70"/>
<protein>
    <recommendedName>
        <fullName evidence="4">DUF4145 domain-containing protein</fullName>
    </recommendedName>
</protein>
<keyword evidence="1" id="KW-0175">Coiled coil</keyword>
<reference evidence="2 3" key="1">
    <citation type="submission" date="2011-08" db="EMBL/GenBank/DDBJ databases">
        <title>The Genome Sequence of Johnsonella ignava ATCC 51276.</title>
        <authorList>
            <consortium name="The Broad Institute Genome Sequencing Platform"/>
            <person name="Earl A."/>
            <person name="Ward D."/>
            <person name="Feldgarden M."/>
            <person name="Gevers D."/>
            <person name="Izard J."/>
            <person name="Blanton J.M."/>
            <person name="Baranova O.V."/>
            <person name="Dewhirst F.E."/>
            <person name="Young S.K."/>
            <person name="Zeng Q."/>
            <person name="Gargeya S."/>
            <person name="Fitzgerald M."/>
            <person name="Haas B."/>
            <person name="Abouelleil A."/>
            <person name="Alvarado L."/>
            <person name="Arachchi H.M."/>
            <person name="Berlin A."/>
            <person name="Brown A."/>
            <person name="Chapman S.B."/>
            <person name="Chen Z."/>
            <person name="Dunbar C."/>
            <person name="Freedman E."/>
            <person name="Gearin G."/>
            <person name="Gellesch M."/>
            <person name="Goldberg J."/>
            <person name="Griggs A."/>
            <person name="Gujja S."/>
            <person name="Heiman D."/>
            <person name="Howarth C."/>
            <person name="Larson L."/>
            <person name="Lui A."/>
            <person name="MacDonald P.J.P."/>
            <person name="Montmayeur A."/>
            <person name="Murphy C."/>
            <person name="Neiman D."/>
            <person name="Pearson M."/>
            <person name="Priest M."/>
            <person name="Roberts A."/>
            <person name="Saif S."/>
            <person name="Shea T."/>
            <person name="Shenoy N."/>
            <person name="Sisk P."/>
            <person name="Stolte C."/>
            <person name="Sykes S."/>
            <person name="Wortman J."/>
            <person name="Nusbaum C."/>
            <person name="Birren B."/>
        </authorList>
    </citation>
    <scope>NUCLEOTIDE SEQUENCE [LARGE SCALE GENOMIC DNA]</scope>
    <source>
        <strain evidence="2 3">ATCC 51276</strain>
    </source>
</reference>
<dbReference type="eggNOG" id="ENOG5032WAC">
    <property type="taxonomic scope" value="Bacteria"/>
</dbReference>
<accession>G5GK70</accession>
<evidence type="ECO:0008006" key="4">
    <source>
        <dbReference type="Google" id="ProtNLM"/>
    </source>
</evidence>
<dbReference type="STRING" id="679200.HMPREF9333_01961"/>
<evidence type="ECO:0000313" key="2">
    <source>
        <dbReference type="EMBL" id="EHI54856.1"/>
    </source>
</evidence>
<sequence>MFMDTFSNSHYSVLISNLLNDTQYIEISNMGKLAGLRKHAEVLVRKILDIGNSQKLMLGQIRKNSDNKAVMRAMNNLGGELSEEIIKIINNINPLGRDGTHTQHTEEFSNEEVEGVEDAILDLYALMFIRYFQNIRISLYSESQVLSMFSLLPPVIRYKTWNYLFEKDRNNIQVVNKLCLSIIKLFDKETAYQWLEENREIIKAIPYPNAKEIEKYNKINSFEIAPGVYHVCVSLDFEQYENIYDLLYAKISDRKTSINESGKMYKNFEEAIEHYNREIKNYSKTLDKEFYDLMDFVYIGRRSVEDLK</sequence>
<gene>
    <name evidence="2" type="ORF">HMPREF9333_01961</name>
</gene>
<proteinExistence type="predicted"/>
<evidence type="ECO:0000313" key="3">
    <source>
        <dbReference type="Proteomes" id="UP000003011"/>
    </source>
</evidence>
<feature type="coiled-coil region" evidence="1">
    <location>
        <begin position="258"/>
        <end position="285"/>
    </location>
</feature>
<dbReference type="Proteomes" id="UP000003011">
    <property type="component" value="Unassembled WGS sequence"/>
</dbReference>
<name>G5GK70_9FIRM</name>
<dbReference type="EMBL" id="ACZL01000034">
    <property type="protein sequence ID" value="EHI54856.1"/>
    <property type="molecule type" value="Genomic_DNA"/>
</dbReference>
<dbReference type="PATRIC" id="fig|679200.3.peg.2071"/>
<keyword evidence="3" id="KW-1185">Reference proteome</keyword>
<evidence type="ECO:0000256" key="1">
    <source>
        <dbReference type="SAM" id="Coils"/>
    </source>
</evidence>